<comment type="caution">
    <text evidence="2">The sequence shown here is derived from an EMBL/GenBank/DDBJ whole genome shotgun (WGS) entry which is preliminary data.</text>
</comment>
<dbReference type="AlphaFoldDB" id="A0A2T5P6K8"/>
<proteinExistence type="predicted"/>
<keyword evidence="3" id="KW-1185">Reference proteome</keyword>
<dbReference type="RefSeq" id="WP_108107780.1">
    <property type="nucleotide sequence ID" value="NZ_QASN01000020.1"/>
</dbReference>
<keyword evidence="1" id="KW-0732">Signal</keyword>
<dbReference type="EMBL" id="QASN01000020">
    <property type="protein sequence ID" value="PTU73335.1"/>
    <property type="molecule type" value="Genomic_DNA"/>
</dbReference>
<organism evidence="2 3">
    <name type="scientific">Pseudomonas mangrovi</name>
    <dbReference type="NCBI Taxonomy" id="2161748"/>
    <lineage>
        <taxon>Bacteria</taxon>
        <taxon>Pseudomonadati</taxon>
        <taxon>Pseudomonadota</taxon>
        <taxon>Gammaproteobacteria</taxon>
        <taxon>Pseudomonadales</taxon>
        <taxon>Pseudomonadaceae</taxon>
        <taxon>Pseudomonas</taxon>
    </lineage>
</organism>
<gene>
    <name evidence="2" type="ORF">DBO85_13415</name>
</gene>
<evidence type="ECO:0000313" key="3">
    <source>
        <dbReference type="Proteomes" id="UP000244064"/>
    </source>
</evidence>
<evidence type="ECO:0000256" key="1">
    <source>
        <dbReference type="SAM" id="SignalP"/>
    </source>
</evidence>
<dbReference type="OrthoDB" id="7031019at2"/>
<feature type="chain" id="PRO_5015781497" evidence="1">
    <location>
        <begin position="21"/>
        <end position="97"/>
    </location>
</feature>
<accession>A0A2T5P6K8</accession>
<protein>
    <submittedName>
        <fullName evidence="2">Uncharacterized protein</fullName>
    </submittedName>
</protein>
<dbReference type="Proteomes" id="UP000244064">
    <property type="component" value="Unassembled WGS sequence"/>
</dbReference>
<name>A0A2T5P6K8_9PSED</name>
<reference evidence="2 3" key="1">
    <citation type="submission" date="2018-04" db="EMBL/GenBank/DDBJ databases">
        <title>Pseudomonas sp. nov., isolated from mangrove soil.</title>
        <authorList>
            <person name="Chen C."/>
        </authorList>
    </citation>
    <scope>NUCLEOTIDE SEQUENCE [LARGE SCALE GENOMIC DNA]</scope>
    <source>
        <strain evidence="2 3">TC-11</strain>
    </source>
</reference>
<sequence>MRTLPLTALFALSLSGTAYAEWPSGARATYMDECLATARQTVESAEAEKHCACGADVIGKNFSTEEIRQLNDRQTAPPVELRERLYTGLAACRSEAP</sequence>
<evidence type="ECO:0000313" key="2">
    <source>
        <dbReference type="EMBL" id="PTU73335.1"/>
    </source>
</evidence>
<feature type="signal peptide" evidence="1">
    <location>
        <begin position="1"/>
        <end position="20"/>
    </location>
</feature>